<dbReference type="RefSeq" id="WP_089356545.1">
    <property type="nucleotide sequence ID" value="NZ_FZPD01000003.1"/>
</dbReference>
<evidence type="ECO:0000259" key="1">
    <source>
        <dbReference type="Pfam" id="PF02617"/>
    </source>
</evidence>
<dbReference type="GO" id="GO:0030163">
    <property type="term" value="P:protein catabolic process"/>
    <property type="evidence" value="ECO:0007669"/>
    <property type="project" value="InterPro"/>
</dbReference>
<keyword evidence="3" id="KW-1185">Reference proteome</keyword>
<reference evidence="2 3" key="1">
    <citation type="submission" date="2017-06" db="EMBL/GenBank/DDBJ databases">
        <authorList>
            <person name="Kim H.J."/>
            <person name="Triplett B.A."/>
        </authorList>
    </citation>
    <scope>NUCLEOTIDE SEQUENCE [LARGE SCALE GENOMIC DNA]</scope>
    <source>
        <strain evidence="2 3">DSM 19307</strain>
    </source>
</reference>
<dbReference type="GO" id="GO:0008233">
    <property type="term" value="F:peptidase activity"/>
    <property type="evidence" value="ECO:0007669"/>
    <property type="project" value="UniProtKB-KW"/>
</dbReference>
<dbReference type="AlphaFoldDB" id="A0A239ISG0"/>
<organism evidence="2 3">
    <name type="scientific">Ekhidna lutea</name>
    <dbReference type="NCBI Taxonomy" id="447679"/>
    <lineage>
        <taxon>Bacteria</taxon>
        <taxon>Pseudomonadati</taxon>
        <taxon>Bacteroidota</taxon>
        <taxon>Cytophagia</taxon>
        <taxon>Cytophagales</taxon>
        <taxon>Reichenbachiellaceae</taxon>
        <taxon>Ekhidna</taxon>
    </lineage>
</organism>
<feature type="domain" description="Adaptor protein ClpS core" evidence="1">
    <location>
        <begin position="27"/>
        <end position="87"/>
    </location>
</feature>
<dbReference type="Proteomes" id="UP000198393">
    <property type="component" value="Unassembled WGS sequence"/>
</dbReference>
<keyword evidence="2" id="KW-0645">Protease</keyword>
<sequence>MSTDFDIAIEEEIQTGEDIGSESLRDLMVYNDDFNTFDHVINTLVKVCKHDVHQAEQCTFLIHYKGKCSVKKGMYEELKPMREGVTSAGIKASIV</sequence>
<dbReference type="Gene3D" id="3.30.1390.10">
    <property type="match status" value="1"/>
</dbReference>
<dbReference type="GO" id="GO:0006508">
    <property type="term" value="P:proteolysis"/>
    <property type="evidence" value="ECO:0007669"/>
    <property type="project" value="UniProtKB-KW"/>
</dbReference>
<proteinExistence type="predicted"/>
<evidence type="ECO:0000313" key="3">
    <source>
        <dbReference type="Proteomes" id="UP000198393"/>
    </source>
</evidence>
<protein>
    <submittedName>
        <fullName evidence="2">ATP-dependent Clp protease adaptor protein ClpS</fullName>
    </submittedName>
</protein>
<dbReference type="Pfam" id="PF02617">
    <property type="entry name" value="ClpS"/>
    <property type="match status" value="1"/>
</dbReference>
<dbReference type="InterPro" id="IPR014719">
    <property type="entry name" value="Ribosomal_bL12_C/ClpS-like"/>
</dbReference>
<keyword evidence="2" id="KW-0378">Hydrolase</keyword>
<evidence type="ECO:0000313" key="2">
    <source>
        <dbReference type="EMBL" id="SNS96580.1"/>
    </source>
</evidence>
<dbReference type="EMBL" id="FZPD01000003">
    <property type="protein sequence ID" value="SNS96580.1"/>
    <property type="molecule type" value="Genomic_DNA"/>
</dbReference>
<dbReference type="InterPro" id="IPR003769">
    <property type="entry name" value="ClpS_core"/>
</dbReference>
<gene>
    <name evidence="2" type="ORF">SAMN05421640_1808</name>
</gene>
<dbReference type="OrthoDB" id="598046at2"/>
<name>A0A239ISG0_EKHLU</name>
<dbReference type="SUPFAM" id="SSF54736">
    <property type="entry name" value="ClpS-like"/>
    <property type="match status" value="1"/>
</dbReference>
<accession>A0A239ISG0</accession>